<evidence type="ECO:0000313" key="6">
    <source>
        <dbReference type="Proteomes" id="UP000242329"/>
    </source>
</evidence>
<evidence type="ECO:0000259" key="4">
    <source>
        <dbReference type="Pfam" id="PF07261"/>
    </source>
</evidence>
<dbReference type="STRING" id="1123382.SAMN02745221_00583"/>
<feature type="region of interest" description="Disordered" evidence="3">
    <location>
        <begin position="346"/>
        <end position="365"/>
    </location>
</feature>
<gene>
    <name evidence="5" type="ORF">SAMN02745221_00583</name>
</gene>
<dbReference type="Gene3D" id="1.10.10.10">
    <property type="entry name" value="Winged helix-like DNA-binding domain superfamily/Winged helix DNA-binding domain"/>
    <property type="match status" value="1"/>
</dbReference>
<protein>
    <submittedName>
        <fullName evidence="5">Replication initiation and membrane attachment</fullName>
    </submittedName>
</protein>
<feature type="domain" description="DnaB/C C-terminal" evidence="4">
    <location>
        <begin position="177"/>
        <end position="244"/>
    </location>
</feature>
<comment type="similarity">
    <text evidence="1">Belongs to the DnaB/DnaD family.</text>
</comment>
<reference evidence="6" key="1">
    <citation type="submission" date="2016-11" db="EMBL/GenBank/DDBJ databases">
        <authorList>
            <person name="Varghese N."/>
            <person name="Submissions S."/>
        </authorList>
    </citation>
    <scope>NUCLEOTIDE SEQUENCE [LARGE SCALE GENOMIC DNA]</scope>
    <source>
        <strain evidence="6">DSM 11003</strain>
    </source>
</reference>
<dbReference type="Proteomes" id="UP000242329">
    <property type="component" value="Unassembled WGS sequence"/>
</dbReference>
<dbReference type="RefSeq" id="WP_159432298.1">
    <property type="nucleotide sequence ID" value="NZ_FQWY01000007.1"/>
</dbReference>
<name>A0A1M5L7D0_9FIRM</name>
<dbReference type="AlphaFoldDB" id="A0A1M5L7D0"/>
<organism evidence="5 6">
    <name type="scientific">Thermosyntropha lipolytica DSM 11003</name>
    <dbReference type="NCBI Taxonomy" id="1123382"/>
    <lineage>
        <taxon>Bacteria</taxon>
        <taxon>Bacillati</taxon>
        <taxon>Bacillota</taxon>
        <taxon>Clostridia</taxon>
        <taxon>Eubacteriales</taxon>
        <taxon>Syntrophomonadaceae</taxon>
        <taxon>Thermosyntropha</taxon>
    </lineage>
</organism>
<evidence type="ECO:0000256" key="3">
    <source>
        <dbReference type="SAM" id="MobiDB-lite"/>
    </source>
</evidence>
<sequence length="387" mass="45199">MDKCAALEMMRWGYACIPGVIFSYSKELDLDMEDIGVLSAIFYAIENSKPLYRTGITAGQVLNVCPSLSKQKLAKKISRLSKMKLIEIKDDKAAFNDKEIYLEPLMAKIEALIWRDHPELFPAANDRNQLIEMETLIKNYEEKIRSLEAELEEKRAVVPADINTLDHENDNYKKVADFIARKTGNLLSVKMSNELKKWLYELGFTPEFLLCMLELCFERNIYNPREITRIARDLKEYSINTVEGMGLYFEKYVDLEKNMAIRMKQFDPEIMEFGNFTGIDMTAEARKRIYYKWRYDWGFSHAMIMKAGEIMCQRTKNGGLEYIDSVLSNWLRKEIRTVEDAEKEIRDFKAKNKNEKTSAKGEKKSRLDTEYEIYIPPSTLEQLKSKV</sequence>
<feature type="coiled-coil region" evidence="2">
    <location>
        <begin position="123"/>
        <end position="157"/>
    </location>
</feature>
<dbReference type="OrthoDB" id="1652900at2"/>
<dbReference type="Gene3D" id="1.10.10.630">
    <property type="entry name" value="DnaD domain-like"/>
    <property type="match status" value="2"/>
</dbReference>
<dbReference type="InterPro" id="IPR034829">
    <property type="entry name" value="DnaD-like_sf"/>
</dbReference>
<proteinExistence type="inferred from homology"/>
<dbReference type="InterPro" id="IPR036388">
    <property type="entry name" value="WH-like_DNA-bd_sf"/>
</dbReference>
<dbReference type="InterPro" id="IPR006343">
    <property type="entry name" value="DnaB/C_C"/>
</dbReference>
<accession>A0A1M5L7D0</accession>
<evidence type="ECO:0000256" key="2">
    <source>
        <dbReference type="SAM" id="Coils"/>
    </source>
</evidence>
<evidence type="ECO:0000256" key="1">
    <source>
        <dbReference type="ARBA" id="ARBA00093462"/>
    </source>
</evidence>
<dbReference type="Pfam" id="PF07261">
    <property type="entry name" value="DnaB_2"/>
    <property type="match status" value="2"/>
</dbReference>
<keyword evidence="2" id="KW-0175">Coiled coil</keyword>
<dbReference type="EMBL" id="FQWY01000007">
    <property type="protein sequence ID" value="SHG60911.1"/>
    <property type="molecule type" value="Genomic_DNA"/>
</dbReference>
<feature type="domain" description="DnaB/C C-terminal" evidence="4">
    <location>
        <begin position="288"/>
        <end position="344"/>
    </location>
</feature>
<keyword evidence="6" id="KW-1185">Reference proteome</keyword>
<evidence type="ECO:0000313" key="5">
    <source>
        <dbReference type="EMBL" id="SHG60911.1"/>
    </source>
</evidence>
<dbReference type="SUPFAM" id="SSF158499">
    <property type="entry name" value="DnaD domain-like"/>
    <property type="match status" value="1"/>
</dbReference>